<keyword evidence="4" id="KW-1185">Reference proteome</keyword>
<reference evidence="3 4" key="1">
    <citation type="journal article" date="2023" name="G3 (Bethesda)">
        <title>A chromosome-length genome assembly and annotation of blackberry (Rubus argutus, cv. 'Hillquist').</title>
        <authorList>
            <person name="Bruna T."/>
            <person name="Aryal R."/>
            <person name="Dudchenko O."/>
            <person name="Sargent D.J."/>
            <person name="Mead D."/>
            <person name="Buti M."/>
            <person name="Cavallini A."/>
            <person name="Hytonen T."/>
            <person name="Andres J."/>
            <person name="Pham M."/>
            <person name="Weisz D."/>
            <person name="Mascagni F."/>
            <person name="Usai G."/>
            <person name="Natali L."/>
            <person name="Bassil N."/>
            <person name="Fernandez G.E."/>
            <person name="Lomsadze A."/>
            <person name="Armour M."/>
            <person name="Olukolu B."/>
            <person name="Poorten T."/>
            <person name="Britton C."/>
            <person name="Davik J."/>
            <person name="Ashrafi H."/>
            <person name="Aiden E.L."/>
            <person name="Borodovsky M."/>
            <person name="Worthington M."/>
        </authorList>
    </citation>
    <scope>NUCLEOTIDE SEQUENCE [LARGE SCALE GENOMIC DNA]</scope>
    <source>
        <strain evidence="3">PI 553951</strain>
    </source>
</reference>
<proteinExistence type="inferred from homology"/>
<name>A0AAW1VZB3_RUBAR</name>
<sequence length="117" mass="13033">MISDLLSVHRIYGASNVGRMLQQLPPHLRAEAADALYYEAECRVEDPVYGCVGVISRLHEQIHEAECELAKTRADIIINSDIGQQAQVQQINGQVEDNLSLLHEQNNVGRTQFGSSF</sequence>
<dbReference type="EMBL" id="JBEDUW010000007">
    <property type="protein sequence ID" value="KAK9913096.1"/>
    <property type="molecule type" value="Genomic_DNA"/>
</dbReference>
<organism evidence="3 4">
    <name type="scientific">Rubus argutus</name>
    <name type="common">Southern blackberry</name>
    <dbReference type="NCBI Taxonomy" id="59490"/>
    <lineage>
        <taxon>Eukaryota</taxon>
        <taxon>Viridiplantae</taxon>
        <taxon>Streptophyta</taxon>
        <taxon>Embryophyta</taxon>
        <taxon>Tracheophyta</taxon>
        <taxon>Spermatophyta</taxon>
        <taxon>Magnoliopsida</taxon>
        <taxon>eudicotyledons</taxon>
        <taxon>Gunneridae</taxon>
        <taxon>Pentapetalae</taxon>
        <taxon>rosids</taxon>
        <taxon>fabids</taxon>
        <taxon>Rosales</taxon>
        <taxon>Rosaceae</taxon>
        <taxon>Rosoideae</taxon>
        <taxon>Rosoideae incertae sedis</taxon>
        <taxon>Rubus</taxon>
    </lineage>
</organism>
<dbReference type="PROSITE" id="PS50891">
    <property type="entry name" value="LOB"/>
    <property type="match status" value="1"/>
</dbReference>
<dbReference type="Proteomes" id="UP001457282">
    <property type="component" value="Unassembled WGS sequence"/>
</dbReference>
<evidence type="ECO:0000259" key="2">
    <source>
        <dbReference type="PROSITE" id="PS50891"/>
    </source>
</evidence>
<accession>A0AAW1VZB3</accession>
<evidence type="ECO:0000256" key="1">
    <source>
        <dbReference type="ARBA" id="ARBA00005474"/>
    </source>
</evidence>
<dbReference type="Pfam" id="PF03195">
    <property type="entry name" value="LOB"/>
    <property type="match status" value="1"/>
</dbReference>
<protein>
    <recommendedName>
        <fullName evidence="2">LOB domain-containing protein</fullName>
    </recommendedName>
</protein>
<comment type="similarity">
    <text evidence="1">Belongs to the LOB domain-containing protein family.</text>
</comment>
<feature type="domain" description="LOB" evidence="2">
    <location>
        <begin position="1"/>
        <end position="76"/>
    </location>
</feature>
<gene>
    <name evidence="3" type="ORF">M0R45_036921</name>
</gene>
<dbReference type="AlphaFoldDB" id="A0AAW1VZB3"/>
<dbReference type="InterPro" id="IPR004883">
    <property type="entry name" value="LOB"/>
</dbReference>
<dbReference type="PANTHER" id="PTHR31301:SF120">
    <property type="entry name" value="LOB DOMAIN-CONTAINING PROTEIN 23-RELATED"/>
    <property type="match status" value="1"/>
</dbReference>
<comment type="caution">
    <text evidence="3">The sequence shown here is derived from an EMBL/GenBank/DDBJ whole genome shotgun (WGS) entry which is preliminary data.</text>
</comment>
<evidence type="ECO:0000313" key="3">
    <source>
        <dbReference type="EMBL" id="KAK9913096.1"/>
    </source>
</evidence>
<dbReference type="PANTHER" id="PTHR31301">
    <property type="entry name" value="LOB DOMAIN-CONTAINING PROTEIN 4-RELATED"/>
    <property type="match status" value="1"/>
</dbReference>
<evidence type="ECO:0000313" key="4">
    <source>
        <dbReference type="Proteomes" id="UP001457282"/>
    </source>
</evidence>